<dbReference type="InterPro" id="IPR002347">
    <property type="entry name" value="SDR_fam"/>
</dbReference>
<dbReference type="PANTHER" id="PTHR44196">
    <property type="entry name" value="DEHYDROGENASE/REDUCTASE SDR FAMILY MEMBER 7B"/>
    <property type="match status" value="1"/>
</dbReference>
<dbReference type="EMBL" id="QFAY01000018">
    <property type="protein sequence ID" value="MBP2621486.1"/>
    <property type="molecule type" value="Genomic_DNA"/>
</dbReference>
<evidence type="ECO:0000313" key="3">
    <source>
        <dbReference type="EMBL" id="MBP2621486.1"/>
    </source>
</evidence>
<comment type="caution">
    <text evidence="3">The sequence shown here is derived from an EMBL/GenBank/DDBJ whole genome shotgun (WGS) entry which is preliminary data.</text>
</comment>
<dbReference type="CDD" id="cd05233">
    <property type="entry name" value="SDR_c"/>
    <property type="match status" value="1"/>
</dbReference>
<organism evidence="3 4">
    <name type="scientific">Streptococcus panodentis</name>
    <dbReference type="NCBI Taxonomy" id="1581472"/>
    <lineage>
        <taxon>Bacteria</taxon>
        <taxon>Bacillati</taxon>
        <taxon>Bacillota</taxon>
        <taxon>Bacilli</taxon>
        <taxon>Lactobacillales</taxon>
        <taxon>Streptococcaceae</taxon>
        <taxon>Streptococcus</taxon>
    </lineage>
</organism>
<dbReference type="RefSeq" id="WP_209551615.1">
    <property type="nucleotide sequence ID" value="NZ_QFAY01000018.1"/>
</dbReference>
<comment type="similarity">
    <text evidence="1">Belongs to the short-chain dehydrogenases/reductases (SDR) family.</text>
</comment>
<dbReference type="Proteomes" id="UP001519349">
    <property type="component" value="Unassembled WGS sequence"/>
</dbReference>
<evidence type="ECO:0000256" key="2">
    <source>
        <dbReference type="ARBA" id="ARBA00023002"/>
    </source>
</evidence>
<dbReference type="InterPro" id="IPR036291">
    <property type="entry name" value="NAD(P)-bd_dom_sf"/>
</dbReference>
<proteinExistence type="inferred from homology"/>
<evidence type="ECO:0000256" key="1">
    <source>
        <dbReference type="ARBA" id="ARBA00006484"/>
    </source>
</evidence>
<dbReference type="SUPFAM" id="SSF51735">
    <property type="entry name" value="NAD(P)-binding Rossmann-fold domains"/>
    <property type="match status" value="1"/>
</dbReference>
<keyword evidence="4" id="KW-1185">Reference proteome</keyword>
<dbReference type="Pfam" id="PF00106">
    <property type="entry name" value="adh_short"/>
    <property type="match status" value="1"/>
</dbReference>
<dbReference type="PROSITE" id="PS51257">
    <property type="entry name" value="PROKAR_LIPOPROTEIN"/>
    <property type="match status" value="1"/>
</dbReference>
<name>A0ABS5AYI0_9STRE</name>
<dbReference type="Gene3D" id="3.40.50.720">
    <property type="entry name" value="NAD(P)-binding Rossmann-like Domain"/>
    <property type="match status" value="1"/>
</dbReference>
<sequence>MGNNYFKNKKVAIIGASGSLGCAYAQAFQQEGAQLFLLGRHVEKVQKLAQKTAAEYSLASLEIGSEESLQAAVEAIRSWSDQVDIIINATGFDVRKSLSAHSAAEIKQTLDTNLLGAVLLTKYFLPLLSDKASSTLVHTGGFADGRLAFPYYSVDVASRAGVFSFIEAMNRELRAEGRKKYITYFCPNAAATPSEAPYHPVWREMGLAISSPAEVCQALLKGIRKRRRVILMGAGTGLFAKINLLSPSLADFLLLNQYSRILKHYFAAAD</sequence>
<accession>A0ABS5AYI0</accession>
<keyword evidence="2" id="KW-0560">Oxidoreductase</keyword>
<gene>
    <name evidence="3" type="ORF">DHL47_09185</name>
</gene>
<reference evidence="3 4" key="1">
    <citation type="submission" date="2018-05" db="EMBL/GenBank/DDBJ databases">
        <title>Draft genome sequence of Streptococcus panodentis CCUG 70867T.</title>
        <authorList>
            <person name="Salva-Serra F."/>
            <person name="Mendez V."/>
            <person name="Jaen-Luchoro D."/>
            <person name="Gonzales-Siles L."/>
            <person name="Karlsson R."/>
            <person name="Engstrom-Jakobsson H."/>
            <person name="Busquets A."/>
            <person name="Gomila M."/>
            <person name="Pineiro-Iglesias B."/>
            <person name="Bennasar-Figueras A."/>
            <person name="Seeger M."/>
            <person name="Moore E."/>
        </authorList>
    </citation>
    <scope>NUCLEOTIDE SEQUENCE [LARGE SCALE GENOMIC DNA]</scope>
    <source>
        <strain evidence="3 4">CCUG 70867</strain>
    </source>
</reference>
<dbReference type="PANTHER" id="PTHR44196:SF1">
    <property type="entry name" value="DEHYDROGENASE_REDUCTASE SDR FAMILY MEMBER 7B"/>
    <property type="match status" value="1"/>
</dbReference>
<evidence type="ECO:0000313" key="4">
    <source>
        <dbReference type="Proteomes" id="UP001519349"/>
    </source>
</evidence>
<protein>
    <submittedName>
        <fullName evidence="3">Oxidoreductase</fullName>
    </submittedName>
</protein>